<dbReference type="InterPro" id="IPR045625">
    <property type="entry name" value="DUF6427"/>
</dbReference>
<feature type="transmembrane region" description="Helical" evidence="1">
    <location>
        <begin position="201"/>
        <end position="228"/>
    </location>
</feature>
<organism evidence="2 3">
    <name type="scientific">Rasiella rasia</name>
    <dbReference type="NCBI Taxonomy" id="2744027"/>
    <lineage>
        <taxon>Bacteria</taxon>
        <taxon>Pseudomonadati</taxon>
        <taxon>Bacteroidota</taxon>
        <taxon>Flavobacteriia</taxon>
        <taxon>Flavobacteriales</taxon>
        <taxon>Flavobacteriaceae</taxon>
        <taxon>Rasiella</taxon>
    </lineage>
</organism>
<dbReference type="Proteomes" id="UP000505306">
    <property type="component" value="Chromosome"/>
</dbReference>
<keyword evidence="3" id="KW-1185">Reference proteome</keyword>
<feature type="transmembrane region" description="Helical" evidence="1">
    <location>
        <begin position="12"/>
        <end position="31"/>
    </location>
</feature>
<evidence type="ECO:0000256" key="1">
    <source>
        <dbReference type="SAM" id="Phobius"/>
    </source>
</evidence>
<feature type="transmembrane region" description="Helical" evidence="1">
    <location>
        <begin position="287"/>
        <end position="306"/>
    </location>
</feature>
<dbReference type="Pfam" id="PF19992">
    <property type="entry name" value="DUF6427"/>
    <property type="match status" value="1"/>
</dbReference>
<feature type="transmembrane region" description="Helical" evidence="1">
    <location>
        <begin position="75"/>
        <end position="105"/>
    </location>
</feature>
<accession>A0A6G6GN37</accession>
<gene>
    <name evidence="2" type="ORF">G5B37_10280</name>
</gene>
<dbReference type="RefSeq" id="WP_164679949.1">
    <property type="nucleotide sequence ID" value="NZ_CP049057.1"/>
</dbReference>
<dbReference type="EMBL" id="CP049057">
    <property type="protein sequence ID" value="QIE59937.1"/>
    <property type="molecule type" value="Genomic_DNA"/>
</dbReference>
<name>A0A6G6GN37_9FLAO</name>
<proteinExistence type="predicted"/>
<feature type="transmembrane region" description="Helical" evidence="1">
    <location>
        <begin position="125"/>
        <end position="148"/>
    </location>
</feature>
<evidence type="ECO:0000313" key="3">
    <source>
        <dbReference type="Proteomes" id="UP000505306"/>
    </source>
</evidence>
<feature type="transmembrane region" description="Helical" evidence="1">
    <location>
        <begin position="240"/>
        <end position="260"/>
    </location>
</feature>
<protein>
    <submittedName>
        <fullName evidence="2">Uncharacterized protein</fullName>
    </submittedName>
</protein>
<keyword evidence="1" id="KW-0812">Transmembrane</keyword>
<dbReference type="KEGG" id="mgel:G5B37_10280"/>
<feature type="transmembrane region" description="Helical" evidence="1">
    <location>
        <begin position="160"/>
        <end position="181"/>
    </location>
</feature>
<reference evidence="2 3" key="1">
    <citation type="submission" date="2020-02" db="EMBL/GenBank/DDBJ databases">
        <title>Complete genome sequence of Flavobacteriaceae bacterium.</title>
        <authorList>
            <person name="Kim S.-J."/>
            <person name="Kim Y.-S."/>
            <person name="Kim K.-H."/>
        </authorList>
    </citation>
    <scope>NUCLEOTIDE SEQUENCE [LARGE SCALE GENOMIC DNA]</scope>
    <source>
        <strain evidence="2 3">RR4-40</strain>
    </source>
</reference>
<keyword evidence="1" id="KW-1133">Transmembrane helix</keyword>
<dbReference type="AlphaFoldDB" id="A0A6G6GN37"/>
<keyword evidence="1" id="KW-0472">Membrane</keyword>
<feature type="transmembrane region" description="Helical" evidence="1">
    <location>
        <begin position="43"/>
        <end position="63"/>
    </location>
</feature>
<evidence type="ECO:0000313" key="2">
    <source>
        <dbReference type="EMBL" id="QIE59937.1"/>
    </source>
</evidence>
<sequence length="307" mass="34772">MLTNFFGKSKPINFFLCAFLLLIALLGGIYVSNSGAIISKEVLVKTGLFLLLVFSMLLLDFIIRKNSLTQTNTFAVFLFVCFIAMVPNIFSEANIVISSVFVLLAVRRIVSLGSELNIEKKILDAAFYITIASLFHFWCILFLLPLYWAVIKISTQSFRLFFIPIVGVVTVLILACTYHLVYSDTIAWFYDWISFSSFNFAAYNELALLIPSAVMGTLFLWVFVVRLLKASSMPRKLQTNYKLITVILMLSIVVSAFSPVKSGAELLFIMAPLAVATTNYMERVNDFWFQEMVLWVVALLPFGMFFL</sequence>